<gene>
    <name evidence="1" type="ORF">NE237_010870</name>
</gene>
<accession>A0A9Q0L0M4</accession>
<keyword evidence="2" id="KW-1185">Reference proteome</keyword>
<proteinExistence type="predicted"/>
<sequence>MTGRTTSSAKFREGIDMVIPPGEEVLLLAVGTSNLVSAPVMDVSAPGFDLNQENTNGGYQEGRDGRGIRRQYQSQAGRKGKRWTWQEKGKEVMGQQGELEHFPETDRRGVGQGSAVDVAGHIPSGPAIGGHPKEDNLSDSIVGTNSQSVVVTLCFRVYLALPIERDNQSFQF</sequence>
<evidence type="ECO:0000313" key="2">
    <source>
        <dbReference type="Proteomes" id="UP001141806"/>
    </source>
</evidence>
<evidence type="ECO:0000313" key="1">
    <source>
        <dbReference type="EMBL" id="KAJ4980090.1"/>
    </source>
</evidence>
<organism evidence="1 2">
    <name type="scientific">Protea cynaroides</name>
    <dbReference type="NCBI Taxonomy" id="273540"/>
    <lineage>
        <taxon>Eukaryota</taxon>
        <taxon>Viridiplantae</taxon>
        <taxon>Streptophyta</taxon>
        <taxon>Embryophyta</taxon>
        <taxon>Tracheophyta</taxon>
        <taxon>Spermatophyta</taxon>
        <taxon>Magnoliopsida</taxon>
        <taxon>Proteales</taxon>
        <taxon>Proteaceae</taxon>
        <taxon>Protea</taxon>
    </lineage>
</organism>
<dbReference type="EMBL" id="JAMYWD010000002">
    <property type="protein sequence ID" value="KAJ4980090.1"/>
    <property type="molecule type" value="Genomic_DNA"/>
</dbReference>
<comment type="caution">
    <text evidence="1">The sequence shown here is derived from an EMBL/GenBank/DDBJ whole genome shotgun (WGS) entry which is preliminary data.</text>
</comment>
<dbReference type="Proteomes" id="UP001141806">
    <property type="component" value="Unassembled WGS sequence"/>
</dbReference>
<reference evidence="1" key="1">
    <citation type="journal article" date="2023" name="Plant J.">
        <title>The genome of the king protea, Protea cynaroides.</title>
        <authorList>
            <person name="Chang J."/>
            <person name="Duong T.A."/>
            <person name="Schoeman C."/>
            <person name="Ma X."/>
            <person name="Roodt D."/>
            <person name="Barker N."/>
            <person name="Li Z."/>
            <person name="Van de Peer Y."/>
            <person name="Mizrachi E."/>
        </authorList>
    </citation>
    <scope>NUCLEOTIDE SEQUENCE</scope>
    <source>
        <tissue evidence="1">Young leaves</tissue>
    </source>
</reference>
<name>A0A9Q0L0M4_9MAGN</name>
<protein>
    <submittedName>
        <fullName evidence="1">Uncharacterized protein</fullName>
    </submittedName>
</protein>
<dbReference type="AlphaFoldDB" id="A0A9Q0L0M4"/>